<evidence type="ECO:0000256" key="5">
    <source>
        <dbReference type="HAMAP-Rule" id="MF_00445"/>
    </source>
</evidence>
<dbReference type="InterPro" id="IPR010096">
    <property type="entry name" value="NADH-Q_OxRdtase_suN/2"/>
</dbReference>
<dbReference type="GO" id="GO:0008137">
    <property type="term" value="F:NADH dehydrogenase (ubiquinone) activity"/>
    <property type="evidence" value="ECO:0007669"/>
    <property type="project" value="InterPro"/>
</dbReference>
<feature type="transmembrane region" description="Helical" evidence="5">
    <location>
        <begin position="389"/>
        <end position="408"/>
    </location>
</feature>
<feature type="transmembrane region" description="Helical" evidence="5">
    <location>
        <begin position="348"/>
        <end position="368"/>
    </location>
</feature>
<evidence type="ECO:0000313" key="8">
    <source>
        <dbReference type="EMBL" id="RFU60720.1"/>
    </source>
</evidence>
<feature type="transmembrane region" description="Helical" evidence="5">
    <location>
        <begin position="166"/>
        <end position="190"/>
    </location>
</feature>
<evidence type="ECO:0000256" key="6">
    <source>
        <dbReference type="RuleBase" id="RU000320"/>
    </source>
</evidence>
<name>A0A372L6J7_9BACI</name>
<proteinExistence type="inferred from homology"/>
<comment type="caution">
    <text evidence="8">The sequence shown here is derived from an EMBL/GenBank/DDBJ whole genome shotgun (WGS) entry which is preliminary data.</text>
</comment>
<feature type="transmembrane region" description="Helical" evidence="5">
    <location>
        <begin position="318"/>
        <end position="342"/>
    </location>
</feature>
<dbReference type="AlphaFoldDB" id="A0A372L6J7"/>
<organism evidence="8 9">
    <name type="scientific">Peribacillus glennii</name>
    <dbReference type="NCBI Taxonomy" id="2303991"/>
    <lineage>
        <taxon>Bacteria</taxon>
        <taxon>Bacillati</taxon>
        <taxon>Bacillota</taxon>
        <taxon>Bacilli</taxon>
        <taxon>Bacillales</taxon>
        <taxon>Bacillaceae</taxon>
        <taxon>Peribacillus</taxon>
    </lineage>
</organism>
<keyword evidence="5" id="KW-0874">Quinone</keyword>
<keyword evidence="3 5" id="KW-1133">Transmembrane helix</keyword>
<dbReference type="RefSeq" id="WP_117324357.1">
    <property type="nucleotide sequence ID" value="NZ_QVTD01000022.1"/>
</dbReference>
<evidence type="ECO:0000256" key="1">
    <source>
        <dbReference type="ARBA" id="ARBA00004651"/>
    </source>
</evidence>
<feature type="transmembrane region" description="Helical" evidence="5">
    <location>
        <begin position="12"/>
        <end position="30"/>
    </location>
</feature>
<feature type="transmembrane region" description="Helical" evidence="5">
    <location>
        <begin position="428"/>
        <end position="446"/>
    </location>
</feature>
<comment type="subcellular location">
    <subcellularLocation>
        <location evidence="1 5">Cell membrane</location>
        <topology evidence="1 5">Multi-pass membrane protein</topology>
    </subcellularLocation>
    <subcellularLocation>
        <location evidence="6">Membrane</location>
        <topology evidence="6">Multi-pass membrane protein</topology>
    </subcellularLocation>
</comment>
<keyword evidence="5" id="KW-1278">Translocase</keyword>
<dbReference type="NCBIfam" id="NF004446">
    <property type="entry name" value="PRK05777.2-4"/>
    <property type="match status" value="1"/>
</dbReference>
<feature type="transmembrane region" description="Helical" evidence="5">
    <location>
        <begin position="81"/>
        <end position="101"/>
    </location>
</feature>
<feature type="transmembrane region" description="Helical" evidence="5">
    <location>
        <begin position="467"/>
        <end position="491"/>
    </location>
</feature>
<dbReference type="NCBIfam" id="TIGR01770">
    <property type="entry name" value="NDH_I_N"/>
    <property type="match status" value="1"/>
</dbReference>
<evidence type="ECO:0000256" key="2">
    <source>
        <dbReference type="ARBA" id="ARBA00022692"/>
    </source>
</evidence>
<comment type="subunit">
    <text evidence="5">NDH-1 is composed of 14 different subunits. Subunits NuoA, H, J, K, L, M, N constitute the membrane sector of the complex.</text>
</comment>
<gene>
    <name evidence="5 8" type="primary">nuoN</name>
    <name evidence="8" type="ORF">D0466_20410</name>
</gene>
<comment type="catalytic activity">
    <reaction evidence="5">
        <text>a quinone + NADH + 5 H(+)(in) = a quinol + NAD(+) + 4 H(+)(out)</text>
        <dbReference type="Rhea" id="RHEA:57888"/>
        <dbReference type="ChEBI" id="CHEBI:15378"/>
        <dbReference type="ChEBI" id="CHEBI:24646"/>
        <dbReference type="ChEBI" id="CHEBI:57540"/>
        <dbReference type="ChEBI" id="CHEBI:57945"/>
        <dbReference type="ChEBI" id="CHEBI:132124"/>
    </reaction>
</comment>
<feature type="domain" description="NADH:quinone oxidoreductase/Mrp antiporter transmembrane" evidence="7">
    <location>
        <begin position="131"/>
        <end position="440"/>
    </location>
</feature>
<evidence type="ECO:0000256" key="3">
    <source>
        <dbReference type="ARBA" id="ARBA00022989"/>
    </source>
</evidence>
<dbReference type="GO" id="GO:0005886">
    <property type="term" value="C:plasma membrane"/>
    <property type="evidence" value="ECO:0007669"/>
    <property type="project" value="UniProtKB-SubCell"/>
</dbReference>
<dbReference type="EMBL" id="QVTD01000022">
    <property type="protein sequence ID" value="RFU60720.1"/>
    <property type="molecule type" value="Genomic_DNA"/>
</dbReference>
<accession>A0A372L6J7</accession>
<feature type="transmembrane region" description="Helical" evidence="5">
    <location>
        <begin position="42"/>
        <end position="61"/>
    </location>
</feature>
<dbReference type="EC" id="7.1.1.-" evidence="5"/>
<feature type="transmembrane region" description="Helical" evidence="5">
    <location>
        <begin position="135"/>
        <end position="154"/>
    </location>
</feature>
<keyword evidence="2 5" id="KW-0812">Transmembrane</keyword>
<dbReference type="GO" id="GO:0050136">
    <property type="term" value="F:NADH dehydrogenase (quinone) (non-electrogenic) activity"/>
    <property type="evidence" value="ECO:0007669"/>
    <property type="project" value="UniProtKB-UniRule"/>
</dbReference>
<comment type="function">
    <text evidence="5">NDH-1 shuttles electrons from NADH, via FMN and iron-sulfur (Fe-S) centers, to quinones in the respiratory chain. The immediate electron acceptor for the enzyme in this species is believed to be a menaquinone. Couples the redox reaction to proton translocation (for every two electrons transferred, four hydrogen ions are translocated across the cytoplasmic membrane), and thus conserves the redox energy in a proton gradient.</text>
</comment>
<protein>
    <recommendedName>
        <fullName evidence="5">NADH-quinone oxidoreductase subunit N</fullName>
        <ecNumber evidence="5">7.1.1.-</ecNumber>
    </recommendedName>
    <alternativeName>
        <fullName evidence="5">NADH dehydrogenase I subunit N</fullName>
    </alternativeName>
    <alternativeName>
        <fullName evidence="5">NDH-1 subunit N</fullName>
    </alternativeName>
</protein>
<keyword evidence="5" id="KW-1003">Cell membrane</keyword>
<evidence type="ECO:0000256" key="4">
    <source>
        <dbReference type="ARBA" id="ARBA00023136"/>
    </source>
</evidence>
<dbReference type="GO" id="GO:0042773">
    <property type="term" value="P:ATP synthesis coupled electron transport"/>
    <property type="evidence" value="ECO:0007669"/>
    <property type="project" value="InterPro"/>
</dbReference>
<feature type="transmembrane region" description="Helical" evidence="5">
    <location>
        <begin position="113"/>
        <end position="129"/>
    </location>
</feature>
<dbReference type="GO" id="GO:0048038">
    <property type="term" value="F:quinone binding"/>
    <property type="evidence" value="ECO:0007669"/>
    <property type="project" value="UniProtKB-KW"/>
</dbReference>
<keyword evidence="8" id="KW-0560">Oxidoreductase</keyword>
<sequence length="507" mass="55325">MDMETMLSYDWGAMAPEFIILGTAILLSILDLFAPKQFNRRSLAWLGLTGIFLAFITLLGLMGQETVSILHDTFKLDSFAVAFKLILLFGSALVIVMAHSYEPPEGMNEYRGEFYYLFLAALLGAMVMASSGDLITLFVGLELLSISSYILAGMRKKNLQSNEAAMKYVVNGGISTAITLFGMSYLYGLSGTTNLKEMSAWMVGVFDSQFQYLFGLAFFMILVGLTFKIASAPFHMWAPDVYQGAPTPVTAFLSVISKTAGFAMIYRILIGLFITAPGDSMGAFTFLEKNQVYLAFLAGITMIIGNILALRQRNIKRLFAYSSIAQAGYVLVAVATLGGGTFLFDTVWFYLMAYVFMNLGAFSVIQLVTEKSDTEDISGFAGLYKRSPWLAAVLSIFLLSLAGIPGTAGFIGKLNIILGSVTVEPGHYVLASIMMGTTVISYFYYFGIMTQMFFRPVQGAGNIKIPAGISVVLIVCAIGTILFGIMPSLAFDFLHVNFGDFADFFAL</sequence>
<reference evidence="8 9" key="1">
    <citation type="submission" date="2018-08" db="EMBL/GenBank/DDBJ databases">
        <title>Bacillus chawlae sp. nov., Bacillus glennii sp. nov., and Bacillus saganii sp. nov. Isolated from the Vehicle Assembly Building at Kennedy Space Center where the Viking Spacecraft were Assembled.</title>
        <authorList>
            <person name="Seuylemezian A."/>
            <person name="Vaishampayan P."/>
        </authorList>
    </citation>
    <scope>NUCLEOTIDE SEQUENCE [LARGE SCALE GENOMIC DNA]</scope>
    <source>
        <strain evidence="8 9">V44-8</strain>
    </source>
</reference>
<keyword evidence="4 5" id="KW-0472">Membrane</keyword>
<dbReference type="Proteomes" id="UP000262939">
    <property type="component" value="Unassembled WGS sequence"/>
</dbReference>
<keyword evidence="5" id="KW-0813">Transport</keyword>
<dbReference type="PANTHER" id="PTHR22773">
    <property type="entry name" value="NADH DEHYDROGENASE"/>
    <property type="match status" value="1"/>
</dbReference>
<feature type="transmembrane region" description="Helical" evidence="5">
    <location>
        <begin position="210"/>
        <end position="230"/>
    </location>
</feature>
<keyword evidence="5" id="KW-0520">NAD</keyword>
<dbReference type="OrthoDB" id="9811718at2"/>
<feature type="transmembrane region" description="Helical" evidence="5">
    <location>
        <begin position="293"/>
        <end position="311"/>
    </location>
</feature>
<dbReference type="InterPro" id="IPR001750">
    <property type="entry name" value="ND/Mrp_TM"/>
</dbReference>
<dbReference type="Pfam" id="PF00361">
    <property type="entry name" value="Proton_antipo_M"/>
    <property type="match status" value="1"/>
</dbReference>
<comment type="similarity">
    <text evidence="5">Belongs to the complex I subunit 2 family.</text>
</comment>
<evidence type="ECO:0000313" key="9">
    <source>
        <dbReference type="Proteomes" id="UP000262939"/>
    </source>
</evidence>
<feature type="transmembrane region" description="Helical" evidence="5">
    <location>
        <begin position="251"/>
        <end position="273"/>
    </location>
</feature>
<dbReference type="HAMAP" id="MF_00445">
    <property type="entry name" value="NDH1_NuoN_1"/>
    <property type="match status" value="1"/>
</dbReference>
<keyword evidence="9" id="KW-1185">Reference proteome</keyword>
<evidence type="ECO:0000259" key="7">
    <source>
        <dbReference type="Pfam" id="PF00361"/>
    </source>
</evidence>